<dbReference type="InterPro" id="IPR007853">
    <property type="entry name" value="Znf_DNL-typ"/>
</dbReference>
<organism evidence="3 4">
    <name type="scientific">Adiantum capillus-veneris</name>
    <name type="common">Maidenhair fern</name>
    <dbReference type="NCBI Taxonomy" id="13818"/>
    <lineage>
        <taxon>Eukaryota</taxon>
        <taxon>Viridiplantae</taxon>
        <taxon>Streptophyta</taxon>
        <taxon>Embryophyta</taxon>
        <taxon>Tracheophyta</taxon>
        <taxon>Polypodiopsida</taxon>
        <taxon>Polypodiidae</taxon>
        <taxon>Polypodiales</taxon>
        <taxon>Pteridineae</taxon>
        <taxon>Pteridaceae</taxon>
        <taxon>Vittarioideae</taxon>
        <taxon>Adiantum</taxon>
    </lineage>
</organism>
<proteinExistence type="predicted"/>
<dbReference type="AlphaFoldDB" id="A0A9D4VDI8"/>
<evidence type="ECO:0000259" key="2">
    <source>
        <dbReference type="PROSITE" id="PS51501"/>
    </source>
</evidence>
<dbReference type="GO" id="GO:0005739">
    <property type="term" value="C:mitochondrion"/>
    <property type="evidence" value="ECO:0007669"/>
    <property type="project" value="TreeGrafter"/>
</dbReference>
<dbReference type="PROSITE" id="PS51501">
    <property type="entry name" value="ZF_DNL"/>
    <property type="match status" value="1"/>
</dbReference>
<keyword evidence="1" id="KW-0862">Zinc</keyword>
<evidence type="ECO:0000313" key="4">
    <source>
        <dbReference type="Proteomes" id="UP000886520"/>
    </source>
</evidence>
<sequence length="196" mass="21376">MACCASSSSGTVGSKIDWLQQTATFPARVQLRLKGSSLKFSCYPSASLKGALKRGGLVTHKKILLKNEGSIPTAFSSITKQNSCTTCGRGAACRLLYSVALLNSSPEEESSSLPLEEHVPKIDLNLPRRRLQVTFTCDACGERSQRLINPHAYARGTVFVQCAGCEVYHKLVDNLDLIEEYDFRLESNPEMGGLES</sequence>
<dbReference type="GO" id="GO:0008270">
    <property type="term" value="F:zinc ion binding"/>
    <property type="evidence" value="ECO:0007669"/>
    <property type="project" value="UniProtKB-KW"/>
</dbReference>
<dbReference type="GO" id="GO:0006457">
    <property type="term" value="P:protein folding"/>
    <property type="evidence" value="ECO:0007669"/>
    <property type="project" value="TreeGrafter"/>
</dbReference>
<dbReference type="PANTHER" id="PTHR20922:SF19">
    <property type="entry name" value="F24J5.3"/>
    <property type="match status" value="1"/>
</dbReference>
<evidence type="ECO:0000256" key="1">
    <source>
        <dbReference type="PROSITE-ProRule" id="PRU00834"/>
    </source>
</evidence>
<feature type="domain" description="DNL-type" evidence="2">
    <location>
        <begin position="126"/>
        <end position="196"/>
    </location>
</feature>
<dbReference type="GO" id="GO:0050821">
    <property type="term" value="P:protein stabilization"/>
    <property type="evidence" value="ECO:0007669"/>
    <property type="project" value="TreeGrafter"/>
</dbReference>
<dbReference type="InterPro" id="IPR024158">
    <property type="entry name" value="Mt_import_TIM15"/>
</dbReference>
<evidence type="ECO:0000313" key="3">
    <source>
        <dbReference type="EMBL" id="KAI5084268.1"/>
    </source>
</evidence>
<dbReference type="Proteomes" id="UP000886520">
    <property type="component" value="Chromosome 1"/>
</dbReference>
<dbReference type="Pfam" id="PF05180">
    <property type="entry name" value="zf-DNL"/>
    <property type="match status" value="1"/>
</dbReference>
<keyword evidence="4" id="KW-1185">Reference proteome</keyword>
<name>A0A9D4VDI8_ADICA</name>
<dbReference type="OrthoDB" id="512667at2759"/>
<dbReference type="GO" id="GO:0051087">
    <property type="term" value="F:protein-folding chaperone binding"/>
    <property type="evidence" value="ECO:0007669"/>
    <property type="project" value="TreeGrafter"/>
</dbReference>
<dbReference type="GO" id="GO:0030150">
    <property type="term" value="P:protein import into mitochondrial matrix"/>
    <property type="evidence" value="ECO:0007669"/>
    <property type="project" value="TreeGrafter"/>
</dbReference>
<gene>
    <name evidence="3" type="ORF">GOP47_0000437</name>
</gene>
<comment type="caution">
    <text evidence="3">The sequence shown here is derived from an EMBL/GenBank/DDBJ whole genome shotgun (WGS) entry which is preliminary data.</text>
</comment>
<accession>A0A9D4VDI8</accession>
<dbReference type="PANTHER" id="PTHR20922">
    <property type="entry name" value="DNL-TYPE ZINC FINGER PROTEIN"/>
    <property type="match status" value="1"/>
</dbReference>
<protein>
    <recommendedName>
        <fullName evidence="2">DNL-type domain-containing protein</fullName>
    </recommendedName>
</protein>
<reference evidence="3" key="1">
    <citation type="submission" date="2021-01" db="EMBL/GenBank/DDBJ databases">
        <title>Adiantum capillus-veneris genome.</title>
        <authorList>
            <person name="Fang Y."/>
            <person name="Liao Q."/>
        </authorList>
    </citation>
    <scope>NUCLEOTIDE SEQUENCE</scope>
    <source>
        <strain evidence="3">H3</strain>
        <tissue evidence="3">Leaf</tissue>
    </source>
</reference>
<keyword evidence="1" id="KW-0479">Metal-binding</keyword>
<keyword evidence="1" id="KW-0863">Zinc-finger</keyword>
<dbReference type="EMBL" id="JABFUD020000001">
    <property type="protein sequence ID" value="KAI5084268.1"/>
    <property type="molecule type" value="Genomic_DNA"/>
</dbReference>